<name>A0A0L0VHC2_9BASI</name>
<dbReference type="EMBL" id="AJIL01000054">
    <property type="protein sequence ID" value="KNE98687.1"/>
    <property type="molecule type" value="Genomic_DNA"/>
</dbReference>
<accession>A0A0L0VHC2</accession>
<sequence length="297" mass="34229">MKVAQQLSSGLLILSLCVIGPGILALPTVFLPRITNVEPAGDLEHLQENVQAAKDHLNFFGLEKHYKKHLDILDDRIVRIHYLFLDKHESLSAPRDLGDKIFEEEKGLIAEGVGSALRERGERVLSNLVILLRTNPIKPEPGRDNELHDFRKSVFLAIRFMIKYNLVEKVQSHLIFQDEKIMELLWRCGLIEDELNPPSRRRLVEAQWYSPEIMAAGGIPTWLSDYVWIPIIQAFPTSIFSKATKSELLRVRLRFEARAEWLSEHPGTLWERCQMRKQENQKIQLRFPGAIDTIIAL</sequence>
<evidence type="ECO:0000313" key="2">
    <source>
        <dbReference type="Proteomes" id="UP000054564"/>
    </source>
</evidence>
<dbReference type="AlphaFoldDB" id="A0A0L0VHC2"/>
<organism evidence="1 2">
    <name type="scientific">Puccinia striiformis f. sp. tritici PST-78</name>
    <dbReference type="NCBI Taxonomy" id="1165861"/>
    <lineage>
        <taxon>Eukaryota</taxon>
        <taxon>Fungi</taxon>
        <taxon>Dikarya</taxon>
        <taxon>Basidiomycota</taxon>
        <taxon>Pucciniomycotina</taxon>
        <taxon>Pucciniomycetes</taxon>
        <taxon>Pucciniales</taxon>
        <taxon>Pucciniaceae</taxon>
        <taxon>Puccinia</taxon>
    </lineage>
</organism>
<comment type="caution">
    <text evidence="1">The sequence shown here is derived from an EMBL/GenBank/DDBJ whole genome shotgun (WGS) entry which is preliminary data.</text>
</comment>
<protein>
    <submittedName>
        <fullName evidence="1">Uncharacterized protein</fullName>
    </submittedName>
</protein>
<evidence type="ECO:0000313" key="1">
    <source>
        <dbReference type="EMBL" id="KNE98687.1"/>
    </source>
</evidence>
<keyword evidence="2" id="KW-1185">Reference proteome</keyword>
<gene>
    <name evidence="1" type="ORF">PSTG_08056</name>
</gene>
<proteinExistence type="predicted"/>
<dbReference type="Proteomes" id="UP000054564">
    <property type="component" value="Unassembled WGS sequence"/>
</dbReference>
<reference evidence="2" key="1">
    <citation type="submission" date="2014-03" db="EMBL/GenBank/DDBJ databases">
        <title>The Genome Sequence of Puccinia striiformis f. sp. tritici PST-78.</title>
        <authorList>
            <consortium name="The Broad Institute Genome Sequencing Platform"/>
            <person name="Cuomo C."/>
            <person name="Hulbert S."/>
            <person name="Chen X."/>
            <person name="Walker B."/>
            <person name="Young S.K."/>
            <person name="Zeng Q."/>
            <person name="Gargeya S."/>
            <person name="Fitzgerald M."/>
            <person name="Haas B."/>
            <person name="Abouelleil A."/>
            <person name="Alvarado L."/>
            <person name="Arachchi H.M."/>
            <person name="Berlin A.M."/>
            <person name="Chapman S.B."/>
            <person name="Goldberg J."/>
            <person name="Griggs A."/>
            <person name="Gujja S."/>
            <person name="Hansen M."/>
            <person name="Howarth C."/>
            <person name="Imamovic A."/>
            <person name="Larimer J."/>
            <person name="McCowan C."/>
            <person name="Montmayeur A."/>
            <person name="Murphy C."/>
            <person name="Neiman D."/>
            <person name="Pearson M."/>
            <person name="Priest M."/>
            <person name="Roberts A."/>
            <person name="Saif S."/>
            <person name="Shea T."/>
            <person name="Sisk P."/>
            <person name="Sykes S."/>
            <person name="Wortman J."/>
            <person name="Nusbaum C."/>
            <person name="Birren B."/>
        </authorList>
    </citation>
    <scope>NUCLEOTIDE SEQUENCE [LARGE SCALE GENOMIC DNA]</scope>
    <source>
        <strain evidence="2">race PST-78</strain>
    </source>
</reference>
<dbReference type="OrthoDB" id="10294978at2759"/>